<dbReference type="OrthoDB" id="5654315at2"/>
<accession>A0A5E4PEX0</accession>
<dbReference type="AlphaFoldDB" id="A0A5E4PEX0"/>
<evidence type="ECO:0000313" key="4">
    <source>
        <dbReference type="Proteomes" id="UP000324194"/>
    </source>
</evidence>
<evidence type="ECO:0000259" key="2">
    <source>
        <dbReference type="Pfam" id="PF21663"/>
    </source>
</evidence>
<evidence type="ECO:0000256" key="1">
    <source>
        <dbReference type="SAM" id="MobiDB-lite"/>
    </source>
</evidence>
<dbReference type="RefSeq" id="WP_148337858.1">
    <property type="nucleotide sequence ID" value="NZ_LR699119.1"/>
</dbReference>
<dbReference type="KEGG" id="asip:AQUSIP_02470"/>
<dbReference type="GO" id="GO:0016791">
    <property type="term" value="F:phosphatase activity"/>
    <property type="evidence" value="ECO:0007669"/>
    <property type="project" value="InterPro"/>
</dbReference>
<keyword evidence="4" id="KW-1185">Reference proteome</keyword>
<dbReference type="EMBL" id="LR699119">
    <property type="protein sequence ID" value="VVC74973.1"/>
    <property type="molecule type" value="Genomic_DNA"/>
</dbReference>
<gene>
    <name evidence="3" type="ORF">AQUSIP_02470</name>
</gene>
<dbReference type="Pfam" id="PF21663">
    <property type="entry name" value="WipA_Phos"/>
    <property type="match status" value="1"/>
</dbReference>
<sequence>MKLQSEYVDIYQYPTKIARLNEKADVVFGDLDGNAIKFLYFLIREGILDLQPADYQKLVSIYQTPIERLSKAAISEFHHVVSNAKISQPLPKIHMIGDDLADRGQNDLFTLFIYEKLNKEKADFEVLHSNHGAQFLKQYDIGLDNENMTLYRGAHHSFGLSLHNMQDLLDRELISLQEVTGLVDQHYLPRLKLLSYIVENDQLKILSHAPVDESRVKNLAALFGVTYTEASAQDMAAMLDRINNIFQILCQGPLDSSQPDRVKELARLCEVEYSGGSIMEIDQTIRKINAVMGAGIDVTQPGFLQQISVIPQIEVLLNDRYSDLKKTAASMTSHTGTVPPSFVTNIHGHVSTEAFPASAGLKWRYVNLDGNLGKGKINQETYIVLTSNHDYKSILTMEAAAARSSHSLQHSVSASLEKVGLLAHPHKPAAPQTTLIEAEKDKNNPSKNV</sequence>
<dbReference type="InterPro" id="IPR048521">
    <property type="entry name" value="WipA_Phos"/>
</dbReference>
<protein>
    <recommendedName>
        <fullName evidence="2">WipA-like phosphatase domain-containing protein</fullName>
    </recommendedName>
</protein>
<reference evidence="3 4" key="1">
    <citation type="submission" date="2019-08" db="EMBL/GenBank/DDBJ databases">
        <authorList>
            <person name="Guy L."/>
        </authorList>
    </citation>
    <scope>NUCLEOTIDE SEQUENCE [LARGE SCALE GENOMIC DNA]</scope>
    <source>
        <strain evidence="3 4">SGT-108</strain>
    </source>
</reference>
<feature type="domain" description="WipA-like phosphatase" evidence="2">
    <location>
        <begin position="93"/>
        <end position="249"/>
    </location>
</feature>
<feature type="compositionally biased region" description="Basic and acidic residues" evidence="1">
    <location>
        <begin position="437"/>
        <end position="449"/>
    </location>
</feature>
<dbReference type="Proteomes" id="UP000324194">
    <property type="component" value="Chromosome 1"/>
</dbReference>
<proteinExistence type="predicted"/>
<feature type="region of interest" description="Disordered" evidence="1">
    <location>
        <begin position="427"/>
        <end position="449"/>
    </location>
</feature>
<name>A0A5E4PEX0_9COXI</name>
<organism evidence="3 4">
    <name type="scientific">Aquicella siphonis</name>
    <dbReference type="NCBI Taxonomy" id="254247"/>
    <lineage>
        <taxon>Bacteria</taxon>
        <taxon>Pseudomonadati</taxon>
        <taxon>Pseudomonadota</taxon>
        <taxon>Gammaproteobacteria</taxon>
        <taxon>Legionellales</taxon>
        <taxon>Coxiellaceae</taxon>
        <taxon>Aquicella</taxon>
    </lineage>
</organism>
<evidence type="ECO:0000313" key="3">
    <source>
        <dbReference type="EMBL" id="VVC74973.1"/>
    </source>
</evidence>